<name>A0ABU8BMU6_9BRAD</name>
<dbReference type="InterPro" id="IPR051624">
    <property type="entry name" value="RMD1/Sad1-interacting"/>
</dbReference>
<feature type="domain" description="DUF155" evidence="2">
    <location>
        <begin position="72"/>
        <end position="241"/>
    </location>
</feature>
<organism evidence="3 4">
    <name type="scientific">Bradyrhizobium algeriense</name>
    <dbReference type="NCBI Taxonomy" id="634784"/>
    <lineage>
        <taxon>Bacteria</taxon>
        <taxon>Pseudomonadati</taxon>
        <taxon>Pseudomonadota</taxon>
        <taxon>Alphaproteobacteria</taxon>
        <taxon>Hyphomicrobiales</taxon>
        <taxon>Nitrobacteraceae</taxon>
        <taxon>Bradyrhizobium</taxon>
    </lineage>
</organism>
<keyword evidence="1" id="KW-0812">Transmembrane</keyword>
<dbReference type="InterPro" id="IPR003734">
    <property type="entry name" value="DUF155"/>
</dbReference>
<keyword evidence="1" id="KW-1133">Transmembrane helix</keyword>
<keyword evidence="1" id="KW-0472">Membrane</keyword>
<protein>
    <submittedName>
        <fullName evidence="3">Rmd1/YagE family protein</fullName>
    </submittedName>
</protein>
<dbReference type="Proteomes" id="UP001364224">
    <property type="component" value="Unassembled WGS sequence"/>
</dbReference>
<feature type="transmembrane region" description="Helical" evidence="1">
    <location>
        <begin position="268"/>
        <end position="286"/>
    </location>
</feature>
<evidence type="ECO:0000256" key="1">
    <source>
        <dbReference type="SAM" id="Phobius"/>
    </source>
</evidence>
<sequence length="291" mass="32430">MAKDGNRIGADRDFGRDAQVMNQASKSPLGGIRTTARAFFVSDRLNTSGLERGDVLATTPLAFRVNENGVAVLFRYGVVVLIGLNALEEEEFLRGLDHRMTGKFARRDEEIAIIELAPEKEDQIAPGGPICLQSLSPDRLILICEALAKSVVLARHEREVASVFDTTEPVARELAQSGRMRGSRRSILKNIGGALLVRHRVSGPVEVEEKPDVLWDKPHLERLYARLEDEYELKERAESLNGKLAVFAESAQVLTDIIDTRRSLRLEVIIVLLILFEVIITIYQLAMGRHP</sequence>
<dbReference type="Pfam" id="PF02582">
    <property type="entry name" value="DUF155"/>
    <property type="match status" value="1"/>
</dbReference>
<reference evidence="3 4" key="1">
    <citation type="submission" date="2024-02" db="EMBL/GenBank/DDBJ databases">
        <title>Adaptive strategies in a cosmopolitan and abundant soil bacterium.</title>
        <authorList>
            <person name="Carini P."/>
        </authorList>
    </citation>
    <scope>NUCLEOTIDE SEQUENCE [LARGE SCALE GENOMIC DNA]</scope>
    <source>
        <strain evidence="3 4">AZCC 1608</strain>
    </source>
</reference>
<dbReference type="PANTHER" id="PTHR16255:SF1">
    <property type="entry name" value="REQUIRED FOR MEIOTIC NUCLEAR DIVISION PROTEIN 1 HOMOLOG"/>
    <property type="match status" value="1"/>
</dbReference>
<evidence type="ECO:0000313" key="4">
    <source>
        <dbReference type="Proteomes" id="UP001364224"/>
    </source>
</evidence>
<evidence type="ECO:0000313" key="3">
    <source>
        <dbReference type="EMBL" id="MEH2559268.1"/>
    </source>
</evidence>
<comment type="caution">
    <text evidence="3">The sequence shown here is derived from an EMBL/GenBank/DDBJ whole genome shotgun (WGS) entry which is preliminary data.</text>
</comment>
<proteinExistence type="predicted"/>
<evidence type="ECO:0000259" key="2">
    <source>
        <dbReference type="Pfam" id="PF02582"/>
    </source>
</evidence>
<gene>
    <name evidence="3" type="ORF">V1286_006797</name>
</gene>
<accession>A0ABU8BMU6</accession>
<dbReference type="EMBL" id="JAZHRV010000001">
    <property type="protein sequence ID" value="MEH2559268.1"/>
    <property type="molecule type" value="Genomic_DNA"/>
</dbReference>
<keyword evidence="4" id="KW-1185">Reference proteome</keyword>
<dbReference type="PANTHER" id="PTHR16255">
    <property type="entry name" value="REQUIRED FOR MEIOTIC NUCLEAR DIVISION PROTEIN 1 HOMOLOG"/>
    <property type="match status" value="1"/>
</dbReference>